<protein>
    <submittedName>
        <fullName evidence="1">Uncharacterized protein</fullName>
    </submittedName>
</protein>
<reference evidence="1" key="1">
    <citation type="submission" date="2023-04" db="EMBL/GenBank/DDBJ databases">
        <title>A chromosome-level genome assembly of the parasitoid wasp Eretmocerus hayati.</title>
        <authorList>
            <person name="Zhong Y."/>
            <person name="Liu S."/>
            <person name="Liu Y."/>
        </authorList>
    </citation>
    <scope>NUCLEOTIDE SEQUENCE</scope>
    <source>
        <strain evidence="1">ZJU_SS_LIU_2023</strain>
    </source>
</reference>
<dbReference type="Proteomes" id="UP001239111">
    <property type="component" value="Chromosome 3"/>
</dbReference>
<evidence type="ECO:0000313" key="1">
    <source>
        <dbReference type="EMBL" id="KAJ8669949.1"/>
    </source>
</evidence>
<dbReference type="EMBL" id="CM056743">
    <property type="protein sequence ID" value="KAJ8669949.1"/>
    <property type="molecule type" value="Genomic_DNA"/>
</dbReference>
<evidence type="ECO:0000313" key="2">
    <source>
        <dbReference type="Proteomes" id="UP001239111"/>
    </source>
</evidence>
<sequence>MSSIDSQPSTSAAAEENDDMNSEEPILPDFATEEKQKARAFLRERFLRVVTGIIGKPAKFHLYENTTVCAEFRGCDIDFLELYVKNLTTPLGTIPEAILRTNDVIFFEVDKV</sequence>
<proteinExistence type="predicted"/>
<comment type="caution">
    <text evidence="1">The sequence shown here is derived from an EMBL/GenBank/DDBJ whole genome shotgun (WGS) entry which is preliminary data.</text>
</comment>
<keyword evidence="2" id="KW-1185">Reference proteome</keyword>
<gene>
    <name evidence="1" type="ORF">QAD02_001208</name>
</gene>
<accession>A0ACC2NHZ9</accession>
<organism evidence="1 2">
    <name type="scientific">Eretmocerus hayati</name>
    <dbReference type="NCBI Taxonomy" id="131215"/>
    <lineage>
        <taxon>Eukaryota</taxon>
        <taxon>Metazoa</taxon>
        <taxon>Ecdysozoa</taxon>
        <taxon>Arthropoda</taxon>
        <taxon>Hexapoda</taxon>
        <taxon>Insecta</taxon>
        <taxon>Pterygota</taxon>
        <taxon>Neoptera</taxon>
        <taxon>Endopterygota</taxon>
        <taxon>Hymenoptera</taxon>
        <taxon>Apocrita</taxon>
        <taxon>Proctotrupomorpha</taxon>
        <taxon>Chalcidoidea</taxon>
        <taxon>Aphelinidae</taxon>
        <taxon>Aphelininae</taxon>
        <taxon>Eretmocerus</taxon>
    </lineage>
</organism>
<name>A0ACC2NHZ9_9HYME</name>